<dbReference type="InterPro" id="IPR036236">
    <property type="entry name" value="Znf_C2H2_sf"/>
</dbReference>
<evidence type="ECO:0000256" key="4">
    <source>
        <dbReference type="ARBA" id="ARBA00022771"/>
    </source>
</evidence>
<dbReference type="GO" id="GO:0008270">
    <property type="term" value="F:zinc ion binding"/>
    <property type="evidence" value="ECO:0007669"/>
    <property type="project" value="UniProtKB-KW"/>
</dbReference>
<feature type="compositionally biased region" description="Polar residues" evidence="8">
    <location>
        <begin position="789"/>
        <end position="820"/>
    </location>
</feature>
<dbReference type="PROSITE" id="PS00028">
    <property type="entry name" value="ZINC_FINGER_C2H2_1"/>
    <property type="match status" value="7"/>
</dbReference>
<proteinExistence type="predicted"/>
<dbReference type="Ensembl" id="ENSPNAT00000028140.2">
    <property type="protein sequence ID" value="ENSPNAP00000035313.1"/>
    <property type="gene ID" value="ENSPNAG00000025197.2"/>
</dbReference>
<evidence type="ECO:0000259" key="9">
    <source>
        <dbReference type="PROSITE" id="PS50157"/>
    </source>
</evidence>
<dbReference type="PANTHER" id="PTHR16515:SF66">
    <property type="entry name" value="C2H2-TYPE DOMAIN-CONTAINING PROTEIN"/>
    <property type="match status" value="1"/>
</dbReference>
<name>A0A3B4EHU0_PYGNA</name>
<keyword evidence="3" id="KW-0677">Repeat</keyword>
<evidence type="ECO:0000313" key="10">
    <source>
        <dbReference type="Ensembl" id="ENSPNAP00000035313.1"/>
    </source>
</evidence>
<feature type="domain" description="C2H2-type" evidence="9">
    <location>
        <begin position="354"/>
        <end position="381"/>
    </location>
</feature>
<evidence type="ECO:0000256" key="8">
    <source>
        <dbReference type="SAM" id="MobiDB-lite"/>
    </source>
</evidence>
<dbReference type="GO" id="GO:0010468">
    <property type="term" value="P:regulation of gene expression"/>
    <property type="evidence" value="ECO:0007669"/>
    <property type="project" value="TreeGrafter"/>
</dbReference>
<evidence type="ECO:0000256" key="7">
    <source>
        <dbReference type="PROSITE-ProRule" id="PRU00042"/>
    </source>
</evidence>
<dbReference type="Proteomes" id="UP001501920">
    <property type="component" value="Chromosome 3"/>
</dbReference>
<keyword evidence="2" id="KW-0479">Metal-binding</keyword>
<dbReference type="Pfam" id="PF00096">
    <property type="entry name" value="zf-C2H2"/>
    <property type="match status" value="1"/>
</dbReference>
<gene>
    <name evidence="10" type="primary">ZMYM2</name>
</gene>
<dbReference type="AlphaFoldDB" id="A0A3B4EHU0"/>
<evidence type="ECO:0000256" key="1">
    <source>
        <dbReference type="ARBA" id="ARBA00004123"/>
    </source>
</evidence>
<dbReference type="Gene3D" id="3.30.160.60">
    <property type="entry name" value="Classic Zinc Finger"/>
    <property type="match status" value="6"/>
</dbReference>
<keyword evidence="11" id="KW-1185">Reference proteome</keyword>
<accession>A0A3B4EHU0</accession>
<feature type="domain" description="C2H2-type" evidence="9">
    <location>
        <begin position="18"/>
        <end position="45"/>
    </location>
</feature>
<evidence type="ECO:0000256" key="5">
    <source>
        <dbReference type="ARBA" id="ARBA00022833"/>
    </source>
</evidence>
<feature type="domain" description="C2H2-type" evidence="9">
    <location>
        <begin position="431"/>
        <end position="449"/>
    </location>
</feature>
<feature type="compositionally biased region" description="Polar residues" evidence="8">
    <location>
        <begin position="1130"/>
        <end position="1141"/>
    </location>
</feature>
<comment type="subcellular location">
    <subcellularLocation>
        <location evidence="1">Nucleus</location>
    </subcellularLocation>
</comment>
<dbReference type="InterPro" id="IPR050331">
    <property type="entry name" value="Zinc_finger"/>
</dbReference>
<dbReference type="PANTHER" id="PTHR16515">
    <property type="entry name" value="PR DOMAIN ZINC FINGER PROTEIN"/>
    <property type="match status" value="1"/>
</dbReference>
<evidence type="ECO:0000256" key="3">
    <source>
        <dbReference type="ARBA" id="ARBA00022737"/>
    </source>
</evidence>
<dbReference type="OrthoDB" id="8667566at2759"/>
<dbReference type="InterPro" id="IPR013087">
    <property type="entry name" value="Znf_C2H2_type"/>
</dbReference>
<protein>
    <recommendedName>
        <fullName evidence="9">C2H2-type domain-containing protein</fullName>
    </recommendedName>
</protein>
<dbReference type="SUPFAM" id="SSF57667">
    <property type="entry name" value="beta-beta-alpha zinc fingers"/>
    <property type="match status" value="5"/>
</dbReference>
<sequence>MLGLQETKSAGTPPSKIYSCVACSATFKGLSSLLVHQASHASEISDQRVASLPSCSHCGSLFANPELLQKHHCIILPPLVTQDVNVCDRGEEFHELGVIQKHKSVHEIQVKSQSEETSNETLEFVENSELTQMDCSQPVPDEVPSNESLASHCTDESLQNTRTASEECLSTSDSPSVNSAVSQVHHDERTEPSSPLAFTEAQDQSLGNKIENLTSENTCVSDHEETPNENQESSNKKPLLKMLTFYLNSRQSTQKHWERSKRTLPTWKASTRAPVQAPAVMSASSSGCFNNVREGGSKYGIDGVGFGQSGNLLNVKPIEGKKKSKIISTTKTLYPVVAIEACQQLLKENLEGRHQCGLCRRVFQDMDSLIMHHALHKKERVKFCCRCRQYVISVISVPLNHICGSSNVGFSKQISLPTSNSPTTQHSRKLFHCTKCNRSYTRRHRLNRHNCQWMALFKSSGVDKISNFEEGSNAEKQLVSGRQDSSCQVNVDVNTGGLKLVKTEEHNTDSLLEGKYQTGLLAKRFSRNADATAAQDKMSRGRNTAKGELLRGSQCTVPLDDAEIHVMDVNEEKPDALVEAPKDSSDGMVVSEPTIKWPTSSTLSNKDFQVHISATGIRRFSCNRCERSYSRRFTLKRHLEICGARKLMEQHSSGKANIIALKKKFPCPYCGMSFTHKDRMNMHQKRCQSMRSAGTLEKNNQASQENIFVLSQVSKNQVRHKSSDNNSEIMSLPSVLPRKVTCECGAAFTCPRLLFEHLRLHTMESYICSHCGENWQSWAEFQAHQKFHAQTSGQKNEQKVSQPQLQQEPRFQTATQNQKKQPQDLLKSHLKHRLVCHKCKKVFGARKSLLRHLRFICRGDIAGQNKHSCSRCGMTFQSPLAHKVHIQGNTCTPPFKPVRCPVCVRWFSCMDGLKRHLVSHSQQKVLTCRICQHKCSSHEDLEEHKRRVHGTKEAAEAPTIQSAHVSQSNPSNAFPYQICPHSYSKLQSLKDHQRKVHRPQGLNPGSVGVFETKAGGLQSSKGTLQQSHSNPFQCRICSRSCPDLRSLKNHRRRVHCIRGSLEMFREIVHQSQGTSYRCQSCHQSYRDAKSLKNHRRKVHRILGDVPESAKMVATDMEQSEVKSEPLDVTLSPSTAPETAVQ</sequence>
<dbReference type="GO" id="GO:0005634">
    <property type="term" value="C:nucleus"/>
    <property type="evidence" value="ECO:0007669"/>
    <property type="project" value="UniProtKB-SubCell"/>
</dbReference>
<reference evidence="10" key="2">
    <citation type="submission" date="2025-08" db="UniProtKB">
        <authorList>
            <consortium name="Ensembl"/>
        </authorList>
    </citation>
    <scope>IDENTIFICATION</scope>
</reference>
<evidence type="ECO:0000256" key="6">
    <source>
        <dbReference type="ARBA" id="ARBA00023242"/>
    </source>
</evidence>
<organism evidence="10 11">
    <name type="scientific">Pygocentrus nattereri</name>
    <name type="common">Red-bellied piranha</name>
    <dbReference type="NCBI Taxonomy" id="42514"/>
    <lineage>
        <taxon>Eukaryota</taxon>
        <taxon>Metazoa</taxon>
        <taxon>Chordata</taxon>
        <taxon>Craniata</taxon>
        <taxon>Vertebrata</taxon>
        <taxon>Euteleostomi</taxon>
        <taxon>Actinopterygii</taxon>
        <taxon>Neopterygii</taxon>
        <taxon>Teleostei</taxon>
        <taxon>Ostariophysi</taxon>
        <taxon>Characiformes</taxon>
        <taxon>Characoidei</taxon>
        <taxon>Pygocentrus</taxon>
    </lineage>
</organism>
<dbReference type="SMART" id="SM00355">
    <property type="entry name" value="ZnF_C2H2"/>
    <property type="match status" value="15"/>
</dbReference>
<feature type="region of interest" description="Disordered" evidence="8">
    <location>
        <begin position="789"/>
        <end position="824"/>
    </location>
</feature>
<keyword evidence="4 7" id="KW-0863">Zinc-finger</keyword>
<dbReference type="PROSITE" id="PS50157">
    <property type="entry name" value="ZINC_FINGER_C2H2_2"/>
    <property type="match status" value="10"/>
</dbReference>
<dbReference type="OMA" id="KDRMNMH"/>
<feature type="domain" description="C2H2-type" evidence="9">
    <location>
        <begin position="834"/>
        <end position="862"/>
    </location>
</feature>
<feature type="domain" description="C2H2-type" evidence="9">
    <location>
        <begin position="1076"/>
        <end position="1099"/>
    </location>
</feature>
<feature type="domain" description="C2H2-type" evidence="9">
    <location>
        <begin position="1032"/>
        <end position="1055"/>
    </location>
</feature>
<reference evidence="10" key="3">
    <citation type="submission" date="2025-09" db="UniProtKB">
        <authorList>
            <consortium name="Ensembl"/>
        </authorList>
    </citation>
    <scope>IDENTIFICATION</scope>
</reference>
<feature type="compositionally biased region" description="Polar residues" evidence="8">
    <location>
        <begin position="145"/>
        <end position="182"/>
    </location>
</feature>
<feature type="domain" description="C2H2-type" evidence="9">
    <location>
        <begin position="766"/>
        <end position="793"/>
    </location>
</feature>
<keyword evidence="6" id="KW-0539">Nucleus</keyword>
<dbReference type="Pfam" id="PF13894">
    <property type="entry name" value="zf-C2H2_4"/>
    <property type="match status" value="1"/>
</dbReference>
<feature type="domain" description="C2H2-type" evidence="9">
    <location>
        <begin position="620"/>
        <end position="656"/>
    </location>
</feature>
<feature type="region of interest" description="Disordered" evidence="8">
    <location>
        <begin position="133"/>
        <end position="196"/>
    </location>
</feature>
<keyword evidence="5" id="KW-0862">Zinc</keyword>
<evidence type="ECO:0000256" key="2">
    <source>
        <dbReference type="ARBA" id="ARBA00022723"/>
    </source>
</evidence>
<feature type="region of interest" description="Disordered" evidence="8">
    <location>
        <begin position="1112"/>
        <end position="1141"/>
    </location>
</feature>
<feature type="domain" description="C2H2-type" evidence="9">
    <location>
        <begin position="665"/>
        <end position="693"/>
    </location>
</feature>
<feature type="domain" description="C2H2-type" evidence="9">
    <location>
        <begin position="898"/>
        <end position="925"/>
    </location>
</feature>
<dbReference type="GeneTree" id="ENSGT00940000164700"/>
<evidence type="ECO:0000313" key="11">
    <source>
        <dbReference type="Proteomes" id="UP001501920"/>
    </source>
</evidence>
<reference evidence="10 11" key="1">
    <citation type="submission" date="2020-10" db="EMBL/GenBank/DDBJ databases">
        <title>Pygocentrus nattereri (red-bellied piranha) genome, fPygNat1, primary haplotype.</title>
        <authorList>
            <person name="Myers G."/>
            <person name="Meyer A."/>
            <person name="Karagic N."/>
            <person name="Pippel M."/>
            <person name="Winkler S."/>
            <person name="Tracey A."/>
            <person name="Wood J."/>
            <person name="Formenti G."/>
            <person name="Howe K."/>
            <person name="Fedrigo O."/>
            <person name="Jarvis E.D."/>
        </authorList>
    </citation>
    <scope>NUCLEOTIDE SEQUENCE [LARGE SCALE GENOMIC DNA]</scope>
</reference>
<dbReference type="STRING" id="42514.ENSPNAP00000035313"/>